<evidence type="ECO:0000256" key="5">
    <source>
        <dbReference type="RuleBase" id="RU367124"/>
    </source>
</evidence>
<comment type="caution">
    <text evidence="6">The sequence shown here is derived from an EMBL/GenBank/DDBJ whole genome shotgun (WGS) entry which is preliminary data.</text>
</comment>
<organism evidence="6 7">
    <name type="scientific">Phytophthora oleae</name>
    <dbReference type="NCBI Taxonomy" id="2107226"/>
    <lineage>
        <taxon>Eukaryota</taxon>
        <taxon>Sar</taxon>
        <taxon>Stramenopiles</taxon>
        <taxon>Oomycota</taxon>
        <taxon>Peronosporomycetes</taxon>
        <taxon>Peronosporales</taxon>
        <taxon>Peronosporaceae</taxon>
        <taxon>Phytophthora</taxon>
    </lineage>
</organism>
<comment type="subcellular location">
    <subcellularLocation>
        <location evidence="1 5">Secreted</location>
    </subcellularLocation>
</comment>
<protein>
    <recommendedName>
        <fullName evidence="5">RxLR effector protein</fullName>
    </recommendedName>
</protein>
<evidence type="ECO:0000256" key="2">
    <source>
        <dbReference type="ARBA" id="ARBA00010400"/>
    </source>
</evidence>
<reference evidence="6 7" key="1">
    <citation type="submission" date="2024-09" db="EMBL/GenBank/DDBJ databases">
        <title>Genome sequencing and assembly of Phytophthora oleae, isolate VK10A, causative agent of rot of olive drupes.</title>
        <authorList>
            <person name="Conti Taguali S."/>
            <person name="Riolo M."/>
            <person name="La Spada F."/>
            <person name="Cacciola S.O."/>
            <person name="Dionisio G."/>
        </authorList>
    </citation>
    <scope>NUCLEOTIDE SEQUENCE [LARGE SCALE GENOMIC DNA]</scope>
    <source>
        <strain evidence="6 7">VK10A</strain>
    </source>
</reference>
<keyword evidence="4 5" id="KW-0732">Signal</keyword>
<feature type="chain" id="PRO_5044535496" description="RxLR effector protein" evidence="5">
    <location>
        <begin position="24"/>
        <end position="182"/>
    </location>
</feature>
<keyword evidence="7" id="KW-1185">Reference proteome</keyword>
<name>A0ABD3F7Y1_9STRA</name>
<dbReference type="Pfam" id="PF16810">
    <property type="entry name" value="RXLR"/>
    <property type="match status" value="1"/>
</dbReference>
<keyword evidence="3 5" id="KW-0964">Secreted</keyword>
<evidence type="ECO:0000256" key="4">
    <source>
        <dbReference type="ARBA" id="ARBA00022729"/>
    </source>
</evidence>
<proteinExistence type="inferred from homology"/>
<gene>
    <name evidence="6" type="ORF">V7S43_012895</name>
</gene>
<dbReference type="EMBL" id="JBIMZQ010000033">
    <property type="protein sequence ID" value="KAL3662090.1"/>
    <property type="molecule type" value="Genomic_DNA"/>
</dbReference>
<comment type="similarity">
    <text evidence="2 5">Belongs to the RxLR effector family.</text>
</comment>
<dbReference type="GO" id="GO:0005576">
    <property type="term" value="C:extracellular region"/>
    <property type="evidence" value="ECO:0007669"/>
    <property type="project" value="UniProtKB-SubCell"/>
</dbReference>
<evidence type="ECO:0000313" key="6">
    <source>
        <dbReference type="EMBL" id="KAL3662090.1"/>
    </source>
</evidence>
<evidence type="ECO:0000256" key="3">
    <source>
        <dbReference type="ARBA" id="ARBA00022525"/>
    </source>
</evidence>
<comment type="domain">
    <text evidence="5">The RxLR-dEER motif acts to carry the protein into the host cell cytoplasm through binding to cell surface phosphatidylinositol-3-phosphate.</text>
</comment>
<dbReference type="AlphaFoldDB" id="A0ABD3F7Y1"/>
<feature type="signal peptide" evidence="5">
    <location>
        <begin position="1"/>
        <end position="23"/>
    </location>
</feature>
<comment type="function">
    <text evidence="5">Effector that suppresses plant defense responses during pathogen infection.</text>
</comment>
<accession>A0ABD3F7Y1</accession>
<evidence type="ECO:0000313" key="7">
    <source>
        <dbReference type="Proteomes" id="UP001632037"/>
    </source>
</evidence>
<dbReference type="Proteomes" id="UP001632037">
    <property type="component" value="Unassembled WGS sequence"/>
</dbReference>
<dbReference type="InterPro" id="IPR031825">
    <property type="entry name" value="RXLR"/>
</dbReference>
<evidence type="ECO:0000256" key="1">
    <source>
        <dbReference type="ARBA" id="ARBA00004613"/>
    </source>
</evidence>
<sequence length="182" mass="20776">MRLSYIVLVAAVYIFACCDEVFAAKDSQDIAASVTHTDSLDVARGIDNGNRILRGRQEVADDESDDEYNTEEENEERALPKLDVAAEKLMAKAAAKLTRSKSLVNLSKMDDTAFLRAVEGNNLFMFQRIEKMGFNPDKMFLKMKEIGKNAPLKYSQKLLLKHYSVFYKKQYPTWVSEVPRMF</sequence>